<dbReference type="EMBL" id="CM037615">
    <property type="protein sequence ID" value="KAH8014192.1"/>
    <property type="molecule type" value="Genomic_DNA"/>
</dbReference>
<organism evidence="1 2">
    <name type="scientific">Sphaerodactylus townsendi</name>
    <dbReference type="NCBI Taxonomy" id="933632"/>
    <lineage>
        <taxon>Eukaryota</taxon>
        <taxon>Metazoa</taxon>
        <taxon>Chordata</taxon>
        <taxon>Craniata</taxon>
        <taxon>Vertebrata</taxon>
        <taxon>Euteleostomi</taxon>
        <taxon>Lepidosauria</taxon>
        <taxon>Squamata</taxon>
        <taxon>Bifurcata</taxon>
        <taxon>Gekkota</taxon>
        <taxon>Sphaerodactylidae</taxon>
        <taxon>Sphaerodactylus</taxon>
    </lineage>
</organism>
<accession>A0ACB8G3Q6</accession>
<sequence length="134" mass="15180">MQYSNSGDKKAGQDPVFLLPHSMKGMALISCLYSRTLPLCLWITLPYLSGSVYLVEQVGLVSISQFLYLIYPGLPLLLHQIEYPLTNYFLFPSPDAMNLVWSATPCCLFELLAIPLPSELLRICNIHWLRELST</sequence>
<evidence type="ECO:0000313" key="1">
    <source>
        <dbReference type="EMBL" id="KAH8014192.1"/>
    </source>
</evidence>
<reference evidence="1" key="1">
    <citation type="submission" date="2021-08" db="EMBL/GenBank/DDBJ databases">
        <title>The first chromosome-level gecko genome reveals the dynamic sex chromosomes of Neotropical dwarf geckos (Sphaerodactylidae: Sphaerodactylus).</title>
        <authorList>
            <person name="Pinto B.J."/>
            <person name="Keating S.E."/>
            <person name="Gamble T."/>
        </authorList>
    </citation>
    <scope>NUCLEOTIDE SEQUENCE</scope>
    <source>
        <strain evidence="1">TG3544</strain>
    </source>
</reference>
<name>A0ACB8G3Q6_9SAUR</name>
<comment type="caution">
    <text evidence="1">The sequence shown here is derived from an EMBL/GenBank/DDBJ whole genome shotgun (WGS) entry which is preliminary data.</text>
</comment>
<dbReference type="Proteomes" id="UP000827872">
    <property type="component" value="Linkage Group LG02"/>
</dbReference>
<proteinExistence type="predicted"/>
<evidence type="ECO:0000313" key="2">
    <source>
        <dbReference type="Proteomes" id="UP000827872"/>
    </source>
</evidence>
<keyword evidence="2" id="KW-1185">Reference proteome</keyword>
<gene>
    <name evidence="1" type="ORF">K3G42_026785</name>
</gene>
<protein>
    <submittedName>
        <fullName evidence="1">Uncharacterized protein</fullName>
    </submittedName>
</protein>